<organism evidence="2 3">
    <name type="scientific">Pleurodeles waltl</name>
    <name type="common">Iberian ribbed newt</name>
    <dbReference type="NCBI Taxonomy" id="8319"/>
    <lineage>
        <taxon>Eukaryota</taxon>
        <taxon>Metazoa</taxon>
        <taxon>Chordata</taxon>
        <taxon>Craniata</taxon>
        <taxon>Vertebrata</taxon>
        <taxon>Euteleostomi</taxon>
        <taxon>Amphibia</taxon>
        <taxon>Batrachia</taxon>
        <taxon>Caudata</taxon>
        <taxon>Salamandroidea</taxon>
        <taxon>Salamandridae</taxon>
        <taxon>Pleurodelinae</taxon>
        <taxon>Pleurodeles</taxon>
    </lineage>
</organism>
<evidence type="ECO:0000313" key="2">
    <source>
        <dbReference type="EMBL" id="KAJ1219096.1"/>
    </source>
</evidence>
<sequence length="147" mass="16290">MQTGRPRVHRRVRAGGGYGGESALEEQPRLFGKGSGGADDGPRNKEEARPKERSFPRCRGRRRQRDGGDTPWRIPRWNTGGTDSSDSERNHSTSIRKRDGIEDTDSATPESCLEPAKESLHPLIEAINSLETDKELPGARETREAAL</sequence>
<feature type="region of interest" description="Disordered" evidence="1">
    <location>
        <begin position="128"/>
        <end position="147"/>
    </location>
</feature>
<feature type="compositionally biased region" description="Basic and acidic residues" evidence="1">
    <location>
        <begin position="40"/>
        <end position="55"/>
    </location>
</feature>
<gene>
    <name evidence="2" type="ORF">NDU88_006667</name>
</gene>
<evidence type="ECO:0000256" key="1">
    <source>
        <dbReference type="SAM" id="MobiDB-lite"/>
    </source>
</evidence>
<dbReference type="AlphaFoldDB" id="A0AAV7X1Y7"/>
<dbReference type="EMBL" id="JANPWB010000001">
    <property type="protein sequence ID" value="KAJ1219096.1"/>
    <property type="molecule type" value="Genomic_DNA"/>
</dbReference>
<feature type="compositionally biased region" description="Basic and acidic residues" evidence="1">
    <location>
        <begin position="131"/>
        <end position="147"/>
    </location>
</feature>
<comment type="caution">
    <text evidence="2">The sequence shown here is derived from an EMBL/GenBank/DDBJ whole genome shotgun (WGS) entry which is preliminary data.</text>
</comment>
<protein>
    <submittedName>
        <fullName evidence="2">Uncharacterized protein</fullName>
    </submittedName>
</protein>
<accession>A0AAV7X1Y7</accession>
<evidence type="ECO:0000313" key="3">
    <source>
        <dbReference type="Proteomes" id="UP001066276"/>
    </source>
</evidence>
<feature type="compositionally biased region" description="Basic and acidic residues" evidence="1">
    <location>
        <begin position="86"/>
        <end position="101"/>
    </location>
</feature>
<name>A0AAV7X1Y7_PLEWA</name>
<reference evidence="2" key="1">
    <citation type="journal article" date="2022" name="bioRxiv">
        <title>Sequencing and chromosome-scale assembly of the giantPleurodeles waltlgenome.</title>
        <authorList>
            <person name="Brown T."/>
            <person name="Elewa A."/>
            <person name="Iarovenko S."/>
            <person name="Subramanian E."/>
            <person name="Araus A.J."/>
            <person name="Petzold A."/>
            <person name="Susuki M."/>
            <person name="Suzuki K.-i.T."/>
            <person name="Hayashi T."/>
            <person name="Toyoda A."/>
            <person name="Oliveira C."/>
            <person name="Osipova E."/>
            <person name="Leigh N.D."/>
            <person name="Simon A."/>
            <person name="Yun M.H."/>
        </authorList>
    </citation>
    <scope>NUCLEOTIDE SEQUENCE</scope>
    <source>
        <strain evidence="2">20211129_DDA</strain>
        <tissue evidence="2">Liver</tissue>
    </source>
</reference>
<dbReference type="Proteomes" id="UP001066276">
    <property type="component" value="Chromosome 1_1"/>
</dbReference>
<keyword evidence="3" id="KW-1185">Reference proteome</keyword>
<feature type="region of interest" description="Disordered" evidence="1">
    <location>
        <begin position="1"/>
        <end position="119"/>
    </location>
</feature>
<feature type="compositionally biased region" description="Basic residues" evidence="1">
    <location>
        <begin position="1"/>
        <end position="13"/>
    </location>
</feature>
<proteinExistence type="predicted"/>